<dbReference type="STRING" id="857265.WG78_10935"/>
<organism evidence="1 2">
    <name type="scientific">Amantichitinum ursilacus</name>
    <dbReference type="NCBI Taxonomy" id="857265"/>
    <lineage>
        <taxon>Bacteria</taxon>
        <taxon>Pseudomonadati</taxon>
        <taxon>Pseudomonadota</taxon>
        <taxon>Betaproteobacteria</taxon>
        <taxon>Neisseriales</taxon>
        <taxon>Chitinibacteraceae</taxon>
        <taxon>Amantichitinum</taxon>
    </lineage>
</organism>
<sequence>MALNLIGLTGPAGSGKDTVADFLVAKHGYTKLAFADKLRAEICDAFDVSEQMLLERETKSTPMHRLAFTYCRDRSFVLWYHGIDEGTFERLDYSLSAMETRERSPRWIMQTWGDYRRATNPHYFIDAMQDRLDVLPGRTVVISDVRVNPGERASQVNAEALFVHAKGGEVWQLTRPGHGHSGHTTEHAFDRRHIDRNLMNYGTLQSLQRQVELFVAAEAA</sequence>
<dbReference type="AlphaFoldDB" id="A0A0N0XK70"/>
<proteinExistence type="predicted"/>
<dbReference type="Proteomes" id="UP000037939">
    <property type="component" value="Unassembled WGS sequence"/>
</dbReference>
<dbReference type="RefSeq" id="WP_053937836.1">
    <property type="nucleotide sequence ID" value="NZ_LAQT01000008.1"/>
</dbReference>
<dbReference type="Gene3D" id="3.40.50.300">
    <property type="entry name" value="P-loop containing nucleotide triphosphate hydrolases"/>
    <property type="match status" value="2"/>
</dbReference>
<keyword evidence="2" id="KW-1185">Reference proteome</keyword>
<dbReference type="OrthoDB" id="5401711at2"/>
<dbReference type="SUPFAM" id="SSF52540">
    <property type="entry name" value="P-loop containing nucleoside triphosphate hydrolases"/>
    <property type="match status" value="2"/>
</dbReference>
<comment type="caution">
    <text evidence="1">The sequence shown here is derived from an EMBL/GenBank/DDBJ whole genome shotgun (WGS) entry which is preliminary data.</text>
</comment>
<gene>
    <name evidence="1" type="ORF">WG78_10935</name>
</gene>
<protein>
    <submittedName>
        <fullName evidence="1">Uncharacterized protein</fullName>
    </submittedName>
</protein>
<dbReference type="InterPro" id="IPR027417">
    <property type="entry name" value="P-loop_NTPase"/>
</dbReference>
<evidence type="ECO:0000313" key="1">
    <source>
        <dbReference type="EMBL" id="KPC53000.1"/>
    </source>
</evidence>
<reference evidence="1 2" key="1">
    <citation type="submission" date="2015-07" db="EMBL/GenBank/DDBJ databases">
        <title>Draft genome sequence of the Amantichitinum ursilacus IGB-41, a new chitin-degrading bacterium.</title>
        <authorList>
            <person name="Kirstahler P."/>
            <person name="Guenther M."/>
            <person name="Grumaz C."/>
            <person name="Rupp S."/>
            <person name="Zibek S."/>
            <person name="Sohn K."/>
        </authorList>
    </citation>
    <scope>NUCLEOTIDE SEQUENCE [LARGE SCALE GENOMIC DNA]</scope>
    <source>
        <strain evidence="1 2">IGB-41</strain>
    </source>
</reference>
<accession>A0A0N0XK70</accession>
<dbReference type="EMBL" id="LAQT01000008">
    <property type="protein sequence ID" value="KPC53000.1"/>
    <property type="molecule type" value="Genomic_DNA"/>
</dbReference>
<evidence type="ECO:0000313" key="2">
    <source>
        <dbReference type="Proteomes" id="UP000037939"/>
    </source>
</evidence>
<name>A0A0N0XK70_9NEIS</name>